<evidence type="ECO:0000256" key="3">
    <source>
        <dbReference type="ARBA" id="ARBA00022630"/>
    </source>
</evidence>
<dbReference type="GO" id="GO:0003995">
    <property type="term" value="F:acyl-CoA dehydrogenase activity"/>
    <property type="evidence" value="ECO:0007669"/>
    <property type="project" value="TreeGrafter"/>
</dbReference>
<keyword evidence="4 6" id="KW-0274">FAD</keyword>
<dbReference type="Pfam" id="PF00441">
    <property type="entry name" value="Acyl-CoA_dh_1"/>
    <property type="match status" value="1"/>
</dbReference>
<dbReference type="FunFam" id="1.20.140.10:FF:000001">
    <property type="entry name" value="Acyl-CoA dehydrogenase"/>
    <property type="match status" value="1"/>
</dbReference>
<dbReference type="InterPro" id="IPR013786">
    <property type="entry name" value="AcylCoA_DH/ox_N"/>
</dbReference>
<dbReference type="Pfam" id="PF02771">
    <property type="entry name" value="Acyl-CoA_dh_N"/>
    <property type="match status" value="1"/>
</dbReference>
<dbReference type="Gene3D" id="2.40.110.10">
    <property type="entry name" value="Butyryl-CoA Dehydrogenase, subunit A, domain 2"/>
    <property type="match status" value="1"/>
</dbReference>
<evidence type="ECO:0000256" key="6">
    <source>
        <dbReference type="RuleBase" id="RU362125"/>
    </source>
</evidence>
<protein>
    <submittedName>
        <fullName evidence="10">Acyl-CoA dehydrogenase</fullName>
    </submittedName>
</protein>
<dbReference type="Proteomes" id="UP000237889">
    <property type="component" value="Chromosome"/>
</dbReference>
<proteinExistence type="inferred from homology"/>
<sequence length="379" mass="40353">MELWPACIDADYVAGVRDFARREISPQADDIDRRDVYPRDILKAMAKAGYNAVALPVEDGGAGLGYGHAAAVFEEVSYASAAVGISLITIFQAQTIIRIFGNDTLKREWLPQFGQGLLSSYALTEANHGSDIRSLDTKAVRDGEGWVLTGEKSFITSGSAAEFFIILAETPVGVSTFAVPAGLDGLSSYIGTNSATFGLRNGPHVNLVLDRVRLPGHALIGVEGKGVRQAVGTLNYSRTLAGAISIGIARAAFDAALAFVGKRKAFDQRVIEFQGIQWYFAEMLAEIEAARLLVYRAAEALDSGVDQDRYASAAKLKAAKVATDVAALAVQVCGAYGVMENAPFGRFLRDAKAYEIAGGSAEILKNTLGKYLTRVLAAS</sequence>
<keyword evidence="11" id="KW-1185">Reference proteome</keyword>
<evidence type="ECO:0000259" key="7">
    <source>
        <dbReference type="Pfam" id="PF00441"/>
    </source>
</evidence>
<keyword evidence="5 6" id="KW-0560">Oxidoreductase</keyword>
<dbReference type="InterPro" id="IPR036250">
    <property type="entry name" value="AcylCo_DH-like_C"/>
</dbReference>
<gene>
    <name evidence="10" type="ORF">C6569_05720</name>
</gene>
<dbReference type="Gene3D" id="1.10.540.10">
    <property type="entry name" value="Acyl-CoA dehydrogenase/oxidase, N-terminal domain"/>
    <property type="match status" value="1"/>
</dbReference>
<dbReference type="SUPFAM" id="SSF56645">
    <property type="entry name" value="Acyl-CoA dehydrogenase NM domain-like"/>
    <property type="match status" value="1"/>
</dbReference>
<organism evidence="10 11">
    <name type="scientific">Phreatobacter cathodiphilus</name>
    <dbReference type="NCBI Taxonomy" id="1868589"/>
    <lineage>
        <taxon>Bacteria</taxon>
        <taxon>Pseudomonadati</taxon>
        <taxon>Pseudomonadota</taxon>
        <taxon>Alphaproteobacteria</taxon>
        <taxon>Hyphomicrobiales</taxon>
        <taxon>Phreatobacteraceae</taxon>
        <taxon>Phreatobacter</taxon>
    </lineage>
</organism>
<dbReference type="PANTHER" id="PTHR43884:SF12">
    <property type="entry name" value="ISOVALERYL-COA DEHYDROGENASE, MITOCHONDRIAL-RELATED"/>
    <property type="match status" value="1"/>
</dbReference>
<dbReference type="KEGG" id="phr:C6569_05720"/>
<evidence type="ECO:0000256" key="2">
    <source>
        <dbReference type="ARBA" id="ARBA00009347"/>
    </source>
</evidence>
<dbReference type="InterPro" id="IPR006091">
    <property type="entry name" value="Acyl-CoA_Oxase/DH_mid-dom"/>
</dbReference>
<evidence type="ECO:0000313" key="10">
    <source>
        <dbReference type="EMBL" id="AVO44597.1"/>
    </source>
</evidence>
<dbReference type="Gene3D" id="1.20.140.10">
    <property type="entry name" value="Butyryl-CoA Dehydrogenase, subunit A, domain 3"/>
    <property type="match status" value="1"/>
</dbReference>
<evidence type="ECO:0000313" key="11">
    <source>
        <dbReference type="Proteomes" id="UP000237889"/>
    </source>
</evidence>
<evidence type="ECO:0000256" key="4">
    <source>
        <dbReference type="ARBA" id="ARBA00022827"/>
    </source>
</evidence>
<dbReference type="PANTHER" id="PTHR43884">
    <property type="entry name" value="ACYL-COA DEHYDROGENASE"/>
    <property type="match status" value="1"/>
</dbReference>
<dbReference type="AlphaFoldDB" id="A0A2S0N9B0"/>
<dbReference type="SUPFAM" id="SSF47203">
    <property type="entry name" value="Acyl-CoA dehydrogenase C-terminal domain-like"/>
    <property type="match status" value="1"/>
</dbReference>
<evidence type="ECO:0000259" key="9">
    <source>
        <dbReference type="Pfam" id="PF02771"/>
    </source>
</evidence>
<dbReference type="InterPro" id="IPR009075">
    <property type="entry name" value="AcylCo_DH/oxidase_C"/>
</dbReference>
<dbReference type="GO" id="GO:0050660">
    <property type="term" value="F:flavin adenine dinucleotide binding"/>
    <property type="evidence" value="ECO:0007669"/>
    <property type="project" value="InterPro"/>
</dbReference>
<name>A0A2S0N9B0_9HYPH</name>
<evidence type="ECO:0000256" key="1">
    <source>
        <dbReference type="ARBA" id="ARBA00001974"/>
    </source>
</evidence>
<dbReference type="InterPro" id="IPR037069">
    <property type="entry name" value="AcylCoA_DH/ox_N_sf"/>
</dbReference>
<evidence type="ECO:0000259" key="8">
    <source>
        <dbReference type="Pfam" id="PF02770"/>
    </source>
</evidence>
<dbReference type="EMBL" id="CP027668">
    <property type="protein sequence ID" value="AVO44597.1"/>
    <property type="molecule type" value="Genomic_DNA"/>
</dbReference>
<feature type="domain" description="Acyl-CoA dehydrogenase/oxidase C-terminal" evidence="7">
    <location>
        <begin position="224"/>
        <end position="370"/>
    </location>
</feature>
<feature type="domain" description="Acyl-CoA dehydrogenase/oxidase N-terminal" evidence="9">
    <location>
        <begin position="14"/>
        <end position="115"/>
    </location>
</feature>
<evidence type="ECO:0000256" key="5">
    <source>
        <dbReference type="ARBA" id="ARBA00023002"/>
    </source>
</evidence>
<comment type="cofactor">
    <cofactor evidence="1 6">
        <name>FAD</name>
        <dbReference type="ChEBI" id="CHEBI:57692"/>
    </cofactor>
</comment>
<dbReference type="Pfam" id="PF02770">
    <property type="entry name" value="Acyl-CoA_dh_M"/>
    <property type="match status" value="1"/>
</dbReference>
<dbReference type="InterPro" id="IPR046373">
    <property type="entry name" value="Acyl-CoA_Oxase/DH_mid-dom_sf"/>
</dbReference>
<dbReference type="PIRSF" id="PIRSF016578">
    <property type="entry name" value="HsaA"/>
    <property type="match status" value="1"/>
</dbReference>
<keyword evidence="3 6" id="KW-0285">Flavoprotein</keyword>
<accession>A0A2S0N9B0</accession>
<dbReference type="InterPro" id="IPR009100">
    <property type="entry name" value="AcylCoA_DH/oxidase_NM_dom_sf"/>
</dbReference>
<dbReference type="RefSeq" id="WP_106747940.1">
    <property type="nucleotide sequence ID" value="NZ_CP027668.1"/>
</dbReference>
<dbReference type="OrthoDB" id="2986495at2"/>
<reference evidence="10 11" key="1">
    <citation type="submission" date="2018-03" db="EMBL/GenBank/DDBJ databases">
        <title>Genome sequencing of Phreatobacter sp.</title>
        <authorList>
            <person name="Kim S.-J."/>
            <person name="Heo J."/>
            <person name="Kwon S.-W."/>
        </authorList>
    </citation>
    <scope>NUCLEOTIDE SEQUENCE [LARGE SCALE GENOMIC DNA]</scope>
    <source>
        <strain evidence="10 11">S-12</strain>
    </source>
</reference>
<feature type="domain" description="Acyl-CoA oxidase/dehydrogenase middle" evidence="8">
    <location>
        <begin position="121"/>
        <end position="212"/>
    </location>
</feature>
<comment type="similarity">
    <text evidence="2 6">Belongs to the acyl-CoA dehydrogenase family.</text>
</comment>